<dbReference type="InterPro" id="IPR002925">
    <property type="entry name" value="Dienelactn_hydro"/>
</dbReference>
<dbReference type="Proteomes" id="UP000789396">
    <property type="component" value="Unassembled WGS sequence"/>
</dbReference>
<evidence type="ECO:0000313" key="2">
    <source>
        <dbReference type="EMBL" id="CAG8465833.1"/>
    </source>
</evidence>
<dbReference type="AlphaFoldDB" id="A0A9N8VXE1"/>
<comment type="caution">
    <text evidence="2">The sequence shown here is derived from an EMBL/GenBank/DDBJ whole genome shotgun (WGS) entry which is preliminary data.</text>
</comment>
<dbReference type="InterPro" id="IPR029058">
    <property type="entry name" value="AB_hydrolase_fold"/>
</dbReference>
<dbReference type="OrthoDB" id="17560at2759"/>
<dbReference type="Gene3D" id="3.40.50.1820">
    <property type="entry name" value="alpha/beta hydrolase"/>
    <property type="match status" value="1"/>
</dbReference>
<dbReference type="PANTHER" id="PTHR47668:SF1">
    <property type="entry name" value="DIENELACTONE HYDROLASE DOMAIN-CONTAINING PROTEIN-RELATED"/>
    <property type="match status" value="1"/>
</dbReference>
<gene>
    <name evidence="2" type="ORF">RFULGI_LOCUS893</name>
</gene>
<dbReference type="PANTHER" id="PTHR47668">
    <property type="entry name" value="DIENELACTONE HYDROLASE FAMILY PROTEIN (AFU_ORTHOLOGUE AFUA_6G01940)"/>
    <property type="match status" value="1"/>
</dbReference>
<dbReference type="EMBL" id="CAJVPZ010000455">
    <property type="protein sequence ID" value="CAG8465833.1"/>
    <property type="molecule type" value="Genomic_DNA"/>
</dbReference>
<keyword evidence="3" id="KW-1185">Reference proteome</keyword>
<feature type="domain" description="Dienelactone hydrolase" evidence="1">
    <location>
        <begin position="76"/>
        <end position="215"/>
    </location>
</feature>
<accession>A0A9N8VXE1</accession>
<dbReference type="Pfam" id="PF01738">
    <property type="entry name" value="DLH"/>
    <property type="match status" value="1"/>
</dbReference>
<organism evidence="2 3">
    <name type="scientific">Racocetra fulgida</name>
    <dbReference type="NCBI Taxonomy" id="60492"/>
    <lineage>
        <taxon>Eukaryota</taxon>
        <taxon>Fungi</taxon>
        <taxon>Fungi incertae sedis</taxon>
        <taxon>Mucoromycota</taxon>
        <taxon>Glomeromycotina</taxon>
        <taxon>Glomeromycetes</taxon>
        <taxon>Diversisporales</taxon>
        <taxon>Gigasporaceae</taxon>
        <taxon>Racocetra</taxon>
    </lineage>
</organism>
<name>A0A9N8VXE1_9GLOM</name>
<proteinExistence type="predicted"/>
<evidence type="ECO:0000313" key="3">
    <source>
        <dbReference type="Proteomes" id="UP000789396"/>
    </source>
</evidence>
<sequence>MSIASSCRTIPPVVSSYSPKGVIKNVSNLDIYTVVPDSFAKAQTKNAIIICYDVYGFHENVKQFCDILGSKWLGENAPPEEVQQLTTQVVEHLRKEHGVQNFGYVGFCWGGMIASKMSKDPTFDGCVLIHPAMLSIEDFKESKCPIAFLPSKDEPDLENLYFKNPILTSKPFGSKLVHRRFDLHHGFAGARGDFTNENNVKSVNEVVDITVKFFNENLGVKY</sequence>
<protein>
    <submittedName>
        <fullName evidence="2">9155_t:CDS:1</fullName>
    </submittedName>
</protein>
<dbReference type="SUPFAM" id="SSF53474">
    <property type="entry name" value="alpha/beta-Hydrolases"/>
    <property type="match status" value="1"/>
</dbReference>
<reference evidence="2" key="1">
    <citation type="submission" date="2021-06" db="EMBL/GenBank/DDBJ databases">
        <authorList>
            <person name="Kallberg Y."/>
            <person name="Tangrot J."/>
            <person name="Rosling A."/>
        </authorList>
    </citation>
    <scope>NUCLEOTIDE SEQUENCE</scope>
    <source>
        <strain evidence="2">IN212</strain>
    </source>
</reference>
<evidence type="ECO:0000259" key="1">
    <source>
        <dbReference type="Pfam" id="PF01738"/>
    </source>
</evidence>
<dbReference type="GO" id="GO:0016787">
    <property type="term" value="F:hydrolase activity"/>
    <property type="evidence" value="ECO:0007669"/>
    <property type="project" value="InterPro"/>
</dbReference>